<evidence type="ECO:0000256" key="1">
    <source>
        <dbReference type="SAM" id="Phobius"/>
    </source>
</evidence>
<dbReference type="Proteomes" id="UP000183038">
    <property type="component" value="Unassembled WGS sequence"/>
</dbReference>
<keyword evidence="1" id="KW-0812">Transmembrane</keyword>
<keyword evidence="1" id="KW-0472">Membrane</keyword>
<keyword evidence="2" id="KW-0732">Signal</keyword>
<proteinExistence type="predicted"/>
<dbReference type="OrthoDB" id="1177179at2"/>
<keyword evidence="1" id="KW-1133">Transmembrane helix</keyword>
<feature type="signal peptide" evidence="2">
    <location>
        <begin position="1"/>
        <end position="19"/>
    </location>
</feature>
<accession>A0A1H4SCE2</accession>
<sequence length="210" mass="23886">MKTYLLILANLLFTVIGHAHSPNASTTMLVEKSNGSWILQISSSLTAFQQEVRTHFTETPYKSPEEFQHMVLEHLKNNIEIDYNNGSSVKIGNGSVKLGHETKVIFEVFGIDENLKTLNMRNTAFNDITQSQSALFIFKNGFKKDQFILNNENEHSIALKVDDNKFVEIDKQKAGIDPWIVIFLLTGLLLIGLLTKRLIETNALYLPRKY</sequence>
<dbReference type="EMBL" id="FNTB01000001">
    <property type="protein sequence ID" value="SEC41680.1"/>
    <property type="molecule type" value="Genomic_DNA"/>
</dbReference>
<reference evidence="3 4" key="1">
    <citation type="submission" date="2016-10" db="EMBL/GenBank/DDBJ databases">
        <authorList>
            <person name="de Groot N.N."/>
        </authorList>
    </citation>
    <scope>NUCLEOTIDE SEQUENCE [LARGE SCALE GENOMIC DNA]</scope>
    <source>
        <strain evidence="3 4">MAR_2009_71</strain>
    </source>
</reference>
<organism evidence="3 4">
    <name type="scientific">Maribacter dokdonensis</name>
    <dbReference type="NCBI Taxonomy" id="320912"/>
    <lineage>
        <taxon>Bacteria</taxon>
        <taxon>Pseudomonadati</taxon>
        <taxon>Bacteroidota</taxon>
        <taxon>Flavobacteriia</taxon>
        <taxon>Flavobacteriales</taxon>
        <taxon>Flavobacteriaceae</taxon>
        <taxon>Maribacter</taxon>
    </lineage>
</organism>
<evidence type="ECO:0000313" key="3">
    <source>
        <dbReference type="EMBL" id="SEC41680.1"/>
    </source>
</evidence>
<evidence type="ECO:0000256" key="2">
    <source>
        <dbReference type="SAM" id="SignalP"/>
    </source>
</evidence>
<gene>
    <name evidence="3" type="ORF">SAMN05192540_3119</name>
</gene>
<dbReference type="AlphaFoldDB" id="A0A1H4SCE2"/>
<feature type="transmembrane region" description="Helical" evidence="1">
    <location>
        <begin position="179"/>
        <end position="199"/>
    </location>
</feature>
<dbReference type="RefSeq" id="WP_074673880.1">
    <property type="nucleotide sequence ID" value="NZ_FNTB01000001.1"/>
</dbReference>
<name>A0A1H4SCE2_9FLAO</name>
<protein>
    <submittedName>
        <fullName evidence="3">Uncharacterized protein</fullName>
    </submittedName>
</protein>
<feature type="chain" id="PRO_5010329062" evidence="2">
    <location>
        <begin position="20"/>
        <end position="210"/>
    </location>
</feature>
<evidence type="ECO:0000313" key="4">
    <source>
        <dbReference type="Proteomes" id="UP000183038"/>
    </source>
</evidence>